<evidence type="ECO:0000256" key="15">
    <source>
        <dbReference type="ARBA" id="ARBA00023014"/>
    </source>
</evidence>
<accession>A0A162CTP9</accession>
<evidence type="ECO:0000256" key="16">
    <source>
        <dbReference type="ARBA" id="ARBA00024827"/>
    </source>
</evidence>
<feature type="domain" description="Histidine kinase" evidence="18">
    <location>
        <begin position="282"/>
        <end position="467"/>
    </location>
</feature>
<evidence type="ECO:0000256" key="7">
    <source>
        <dbReference type="ARBA" id="ARBA00022490"/>
    </source>
</evidence>
<dbReference type="InterPro" id="IPR050482">
    <property type="entry name" value="Sensor_HK_TwoCompSys"/>
</dbReference>
<dbReference type="CDD" id="cd16917">
    <property type="entry name" value="HATPase_UhpB-NarQ-NarX-like"/>
    <property type="match status" value="1"/>
</dbReference>
<evidence type="ECO:0000313" key="19">
    <source>
        <dbReference type="EMBL" id="KYG26609.1"/>
    </source>
</evidence>
<dbReference type="PANTHER" id="PTHR24421">
    <property type="entry name" value="NITRATE/NITRITE SENSOR PROTEIN NARX-RELATED"/>
    <property type="match status" value="1"/>
</dbReference>
<dbReference type="Pfam" id="PF02518">
    <property type="entry name" value="HATPase_c"/>
    <property type="match status" value="1"/>
</dbReference>
<dbReference type="SUPFAM" id="SSF55781">
    <property type="entry name" value="GAF domain-like"/>
    <property type="match status" value="1"/>
</dbReference>
<dbReference type="Pfam" id="PF13185">
    <property type="entry name" value="GAF_2"/>
    <property type="match status" value="1"/>
</dbReference>
<keyword evidence="10" id="KW-0547">Nucleotide-binding</keyword>
<dbReference type="Gene3D" id="3.30.565.10">
    <property type="entry name" value="Histidine kinase-like ATPase, C-terminal domain"/>
    <property type="match status" value="1"/>
</dbReference>
<comment type="caution">
    <text evidence="19">The sequence shown here is derived from an EMBL/GenBank/DDBJ whole genome shotgun (WGS) entry which is preliminary data.</text>
</comment>
<dbReference type="InterPro" id="IPR005467">
    <property type="entry name" value="His_kinase_dom"/>
</dbReference>
<dbReference type="Proteomes" id="UP000075806">
    <property type="component" value="Unassembled WGS sequence"/>
</dbReference>
<protein>
    <recommendedName>
        <fullName evidence="5">Oxygen sensor histidine kinase NreB</fullName>
        <ecNumber evidence="4">2.7.13.3</ecNumber>
    </recommendedName>
    <alternativeName>
        <fullName evidence="17">Nitrogen regulation protein B</fullName>
    </alternativeName>
</protein>
<proteinExistence type="predicted"/>
<keyword evidence="14" id="KW-0902">Two-component regulatory system</keyword>
<dbReference type="PROSITE" id="PS50109">
    <property type="entry name" value="HIS_KIN"/>
    <property type="match status" value="1"/>
</dbReference>
<evidence type="ECO:0000256" key="10">
    <source>
        <dbReference type="ARBA" id="ARBA00022741"/>
    </source>
</evidence>
<dbReference type="GO" id="GO:0016020">
    <property type="term" value="C:membrane"/>
    <property type="evidence" value="ECO:0007669"/>
    <property type="project" value="InterPro"/>
</dbReference>
<dbReference type="AlphaFoldDB" id="A0A162CTP9"/>
<dbReference type="GO" id="GO:0051539">
    <property type="term" value="F:4 iron, 4 sulfur cluster binding"/>
    <property type="evidence" value="ECO:0007669"/>
    <property type="project" value="UniProtKB-KW"/>
</dbReference>
<evidence type="ECO:0000256" key="3">
    <source>
        <dbReference type="ARBA" id="ARBA00004496"/>
    </source>
</evidence>
<comment type="cofactor">
    <cofactor evidence="2">
        <name>[4Fe-4S] cluster</name>
        <dbReference type="ChEBI" id="CHEBI:49883"/>
    </cofactor>
</comment>
<dbReference type="InterPro" id="IPR011712">
    <property type="entry name" value="Sig_transdc_His_kin_sub3_dim/P"/>
</dbReference>
<comment type="catalytic activity">
    <reaction evidence="1">
        <text>ATP + protein L-histidine = ADP + protein N-phospho-L-histidine.</text>
        <dbReference type="EC" id="2.7.13.3"/>
    </reaction>
</comment>
<dbReference type="Gene3D" id="3.30.450.40">
    <property type="match status" value="1"/>
</dbReference>
<comment type="function">
    <text evidence="16">Member of the two-component regulatory system NreB/NreC involved in the control of dissimilatory nitrate/nitrite reduction in response to oxygen. NreB functions as a direct oxygen sensor histidine kinase which is autophosphorylated, in the absence of oxygen, probably at the conserved histidine residue, and transfers its phosphate group probably to a conserved aspartate residue of NreC. NreB/NreC activates the expression of the nitrate (narGHJI) and nitrite (nir) reductase operons, as well as the putative nitrate transporter gene narT.</text>
</comment>
<dbReference type="GO" id="GO:0046983">
    <property type="term" value="F:protein dimerization activity"/>
    <property type="evidence" value="ECO:0007669"/>
    <property type="project" value="InterPro"/>
</dbReference>
<comment type="subcellular location">
    <subcellularLocation>
        <location evidence="3">Cytoplasm</location>
    </subcellularLocation>
</comment>
<dbReference type="SMART" id="SM00065">
    <property type="entry name" value="GAF"/>
    <property type="match status" value="1"/>
</dbReference>
<evidence type="ECO:0000256" key="11">
    <source>
        <dbReference type="ARBA" id="ARBA00022777"/>
    </source>
</evidence>
<dbReference type="EC" id="2.7.13.3" evidence="4"/>
<evidence type="ECO:0000256" key="5">
    <source>
        <dbReference type="ARBA" id="ARBA00017322"/>
    </source>
</evidence>
<keyword evidence="7" id="KW-0963">Cytoplasm</keyword>
<keyword evidence="20" id="KW-1185">Reference proteome</keyword>
<dbReference type="GO" id="GO:0005524">
    <property type="term" value="F:ATP binding"/>
    <property type="evidence" value="ECO:0007669"/>
    <property type="project" value="UniProtKB-KW"/>
</dbReference>
<dbReference type="GO" id="GO:0005737">
    <property type="term" value="C:cytoplasm"/>
    <property type="evidence" value="ECO:0007669"/>
    <property type="project" value="UniProtKB-SubCell"/>
</dbReference>
<evidence type="ECO:0000256" key="6">
    <source>
        <dbReference type="ARBA" id="ARBA00022485"/>
    </source>
</evidence>
<name>A0A162CTP9_9BACI</name>
<dbReference type="GO" id="GO:0000155">
    <property type="term" value="F:phosphorelay sensor kinase activity"/>
    <property type="evidence" value="ECO:0007669"/>
    <property type="project" value="InterPro"/>
</dbReference>
<evidence type="ECO:0000256" key="2">
    <source>
        <dbReference type="ARBA" id="ARBA00001966"/>
    </source>
</evidence>
<sequence length="467" mass="53694">MISKTLNKGKNLEEMLQAVLEALLDITNIETGWIFLIDKEQQHRLIASHGLPEGLQYNDCEPLKIGGCWCMNKFRNEELKHAVNILNCKRLEMAKTNHWGCINGMERHATIPIKAGEEPLGLMNIASVEVDSFSQDDLDLLETVAYQMGATIKRFQLYLEEQERARMLSQLQKYIAQISQEANIDTFLEHAGELALKYFDWKGIQFKWNDTDLLVGEKAVYHYSSRIEWKPNVLEISIFGDHISKASSIILEEILTHLSLQLQKLYLHQEEKKLVKTNERERISRDLHDSVNQLLFSLILHAKGLEKRLTEQDHIYSVQLIKELGDEALKEVKQLIFQLRPEGLELGIVTAINRYSELVDLDIEVNAKGLKKISSERELPIWRILQEAINNCKKHAQTNDMKIQMTFIDTMLKIVIEDQGIGFNPNQIQRGIGLNSIQKRVEELGGEYSLFSDVHKGTKICLVIPLK</sequence>
<dbReference type="SUPFAM" id="SSF55874">
    <property type="entry name" value="ATPase domain of HSP90 chaperone/DNA topoisomerase II/histidine kinase"/>
    <property type="match status" value="1"/>
</dbReference>
<keyword evidence="8" id="KW-0808">Transferase</keyword>
<keyword evidence="9" id="KW-0479">Metal-binding</keyword>
<dbReference type="Pfam" id="PF07730">
    <property type="entry name" value="HisKA_3"/>
    <property type="match status" value="1"/>
</dbReference>
<dbReference type="EMBL" id="LTAO01000038">
    <property type="protein sequence ID" value="KYG26609.1"/>
    <property type="molecule type" value="Genomic_DNA"/>
</dbReference>
<keyword evidence="12" id="KW-0067">ATP-binding</keyword>
<evidence type="ECO:0000256" key="17">
    <source>
        <dbReference type="ARBA" id="ARBA00030800"/>
    </source>
</evidence>
<dbReference type="PRINTS" id="PR00344">
    <property type="entry name" value="BCTRLSENSOR"/>
</dbReference>
<organism evidence="19 20">
    <name type="scientific">Alkalihalobacillus trypoxylicola</name>
    <dbReference type="NCBI Taxonomy" id="519424"/>
    <lineage>
        <taxon>Bacteria</taxon>
        <taxon>Bacillati</taxon>
        <taxon>Bacillota</taxon>
        <taxon>Bacilli</taxon>
        <taxon>Bacillales</taxon>
        <taxon>Bacillaceae</taxon>
        <taxon>Alkalihalobacillus</taxon>
    </lineage>
</organism>
<evidence type="ECO:0000256" key="8">
    <source>
        <dbReference type="ARBA" id="ARBA00022679"/>
    </source>
</evidence>
<evidence type="ECO:0000256" key="12">
    <source>
        <dbReference type="ARBA" id="ARBA00022840"/>
    </source>
</evidence>
<dbReference type="InterPro" id="IPR029016">
    <property type="entry name" value="GAF-like_dom_sf"/>
</dbReference>
<dbReference type="SMART" id="SM00387">
    <property type="entry name" value="HATPase_c"/>
    <property type="match status" value="1"/>
</dbReference>
<evidence type="ECO:0000259" key="18">
    <source>
        <dbReference type="PROSITE" id="PS50109"/>
    </source>
</evidence>
<gene>
    <name evidence="19" type="ORF">AZF04_12435</name>
</gene>
<keyword evidence="13" id="KW-0408">Iron</keyword>
<dbReference type="InterPro" id="IPR003018">
    <property type="entry name" value="GAF"/>
</dbReference>
<dbReference type="Gene3D" id="1.20.5.1930">
    <property type="match status" value="1"/>
</dbReference>
<dbReference type="PANTHER" id="PTHR24421:SF40">
    <property type="entry name" value="SENSOR HISTIDINE KINASE YHCY"/>
    <property type="match status" value="1"/>
</dbReference>
<dbReference type="InterPro" id="IPR036890">
    <property type="entry name" value="HATPase_C_sf"/>
</dbReference>
<dbReference type="GO" id="GO:0046872">
    <property type="term" value="F:metal ion binding"/>
    <property type="evidence" value="ECO:0007669"/>
    <property type="project" value="UniProtKB-KW"/>
</dbReference>
<evidence type="ECO:0000256" key="14">
    <source>
        <dbReference type="ARBA" id="ARBA00023012"/>
    </source>
</evidence>
<evidence type="ECO:0000256" key="4">
    <source>
        <dbReference type="ARBA" id="ARBA00012438"/>
    </source>
</evidence>
<evidence type="ECO:0000256" key="1">
    <source>
        <dbReference type="ARBA" id="ARBA00000085"/>
    </source>
</evidence>
<keyword evidence="11" id="KW-0418">Kinase</keyword>
<keyword evidence="6" id="KW-0004">4Fe-4S</keyword>
<evidence type="ECO:0000313" key="20">
    <source>
        <dbReference type="Proteomes" id="UP000075806"/>
    </source>
</evidence>
<keyword evidence="15" id="KW-0411">Iron-sulfur</keyword>
<dbReference type="STRING" id="519424.AZF04_12435"/>
<reference evidence="19" key="1">
    <citation type="submission" date="2016-02" db="EMBL/GenBank/DDBJ databases">
        <title>Genome sequence of Bacillus trypoxylicola KCTC 13244(T).</title>
        <authorList>
            <person name="Jeong H."/>
            <person name="Park S.-H."/>
            <person name="Choi S.-K."/>
        </authorList>
    </citation>
    <scope>NUCLEOTIDE SEQUENCE [LARGE SCALE GENOMIC DNA]</scope>
    <source>
        <strain evidence="19">KCTC 13244</strain>
    </source>
</reference>
<dbReference type="InterPro" id="IPR003594">
    <property type="entry name" value="HATPase_dom"/>
</dbReference>
<dbReference type="InterPro" id="IPR004358">
    <property type="entry name" value="Sig_transdc_His_kin-like_C"/>
</dbReference>
<evidence type="ECO:0000256" key="9">
    <source>
        <dbReference type="ARBA" id="ARBA00022723"/>
    </source>
</evidence>
<evidence type="ECO:0000256" key="13">
    <source>
        <dbReference type="ARBA" id="ARBA00023004"/>
    </source>
</evidence>